<gene>
    <name evidence="2" type="ORF">SLS63_005692</name>
</gene>
<dbReference type="Proteomes" id="UP001430848">
    <property type="component" value="Unassembled WGS sequence"/>
</dbReference>
<reference evidence="2 3" key="1">
    <citation type="submission" date="2024-02" db="EMBL/GenBank/DDBJ databases">
        <title>De novo assembly and annotation of 12 fungi associated with fruit tree decline syndrome in Ontario, Canada.</title>
        <authorList>
            <person name="Sulman M."/>
            <person name="Ellouze W."/>
            <person name="Ilyukhin E."/>
        </authorList>
    </citation>
    <scope>NUCLEOTIDE SEQUENCE [LARGE SCALE GENOMIC DNA]</scope>
    <source>
        <strain evidence="2 3">M169</strain>
    </source>
</reference>
<feature type="signal peptide" evidence="1">
    <location>
        <begin position="1"/>
        <end position="23"/>
    </location>
</feature>
<organism evidence="2 3">
    <name type="scientific">Diaporthe eres</name>
    <name type="common">Phomopsis oblonga</name>
    <dbReference type="NCBI Taxonomy" id="83184"/>
    <lineage>
        <taxon>Eukaryota</taxon>
        <taxon>Fungi</taxon>
        <taxon>Dikarya</taxon>
        <taxon>Ascomycota</taxon>
        <taxon>Pezizomycotina</taxon>
        <taxon>Sordariomycetes</taxon>
        <taxon>Sordariomycetidae</taxon>
        <taxon>Diaporthales</taxon>
        <taxon>Diaporthaceae</taxon>
        <taxon>Diaporthe</taxon>
        <taxon>Diaporthe eres species complex</taxon>
    </lineage>
</organism>
<evidence type="ECO:0000313" key="2">
    <source>
        <dbReference type="EMBL" id="KAK7730447.1"/>
    </source>
</evidence>
<sequence length="166" mass="17960">MTKSGLLMVALMVFFALIQFHYQVIWVHTNCSTGVPLGSEYQDPVYSSPGVSLYEASGISMFDGWSNNTCVMTVLKAVSGGTWSALEVKARGFLLGGVGSDGEILHRRINACGDISSWKFTWTDVAYPNSTWDMEASSTMFVKKGVQKACIGTAMQQAGGVMDECT</sequence>
<dbReference type="EMBL" id="JAKNSF020000025">
    <property type="protein sequence ID" value="KAK7730447.1"/>
    <property type="molecule type" value="Genomic_DNA"/>
</dbReference>
<keyword evidence="3" id="KW-1185">Reference proteome</keyword>
<proteinExistence type="predicted"/>
<evidence type="ECO:0000313" key="3">
    <source>
        <dbReference type="Proteomes" id="UP001430848"/>
    </source>
</evidence>
<comment type="caution">
    <text evidence="2">The sequence shown here is derived from an EMBL/GenBank/DDBJ whole genome shotgun (WGS) entry which is preliminary data.</text>
</comment>
<accession>A0ABR1PA56</accession>
<protein>
    <submittedName>
        <fullName evidence="2">Uncharacterized protein</fullName>
    </submittedName>
</protein>
<evidence type="ECO:0000256" key="1">
    <source>
        <dbReference type="SAM" id="SignalP"/>
    </source>
</evidence>
<keyword evidence="1" id="KW-0732">Signal</keyword>
<name>A0ABR1PA56_DIAER</name>
<feature type="chain" id="PRO_5046852986" evidence="1">
    <location>
        <begin position="24"/>
        <end position="166"/>
    </location>
</feature>